<dbReference type="Pfam" id="PF13614">
    <property type="entry name" value="AAA_31"/>
    <property type="match status" value="1"/>
</dbReference>
<name>A0A8H9N3M5_VIBVL</name>
<evidence type="ECO:0000259" key="1">
    <source>
        <dbReference type="Pfam" id="PF13614"/>
    </source>
</evidence>
<dbReference type="AlphaFoldDB" id="A0A8H9N3M5"/>
<dbReference type="PANTHER" id="PTHR13696:SF52">
    <property type="entry name" value="PARA FAMILY PROTEIN CT_582"/>
    <property type="match status" value="1"/>
</dbReference>
<protein>
    <submittedName>
        <fullName evidence="2">ParA family protein</fullName>
    </submittedName>
</protein>
<organism evidence="2">
    <name type="scientific">Vibrio vulnificus</name>
    <dbReference type="NCBI Taxonomy" id="672"/>
    <lineage>
        <taxon>Bacteria</taxon>
        <taxon>Pseudomonadati</taxon>
        <taxon>Pseudomonadota</taxon>
        <taxon>Gammaproteobacteria</taxon>
        <taxon>Vibrionales</taxon>
        <taxon>Vibrionaceae</taxon>
        <taxon>Vibrio</taxon>
    </lineage>
</organism>
<dbReference type="InterPro" id="IPR027417">
    <property type="entry name" value="P-loop_NTPase"/>
</dbReference>
<dbReference type="InterPro" id="IPR050678">
    <property type="entry name" value="DNA_Partitioning_ATPase"/>
</dbReference>
<dbReference type="SUPFAM" id="SSF52540">
    <property type="entry name" value="P-loop containing nucleoside triphosphate hydrolases"/>
    <property type="match status" value="1"/>
</dbReference>
<dbReference type="Proteomes" id="UP000863257">
    <property type="component" value="Unassembled WGS sequence"/>
</dbReference>
<reference evidence="2" key="2">
    <citation type="submission" date="2019-01" db="EMBL/GenBank/DDBJ databases">
        <authorList>
            <consortium name="NCBI Pathogen Detection Project"/>
        </authorList>
    </citation>
    <scope>NUCLEOTIDE SEQUENCE</scope>
    <source>
        <strain evidence="2">BCW_3452</strain>
    </source>
</reference>
<feature type="domain" description="AAA" evidence="1">
    <location>
        <begin position="215"/>
        <end position="385"/>
    </location>
</feature>
<accession>A0A8H9N3M5</accession>
<gene>
    <name evidence="2" type="ORF">I7730_20520</name>
</gene>
<reference evidence="2" key="1">
    <citation type="journal article" date="2018" name="Genome Biol.">
        <title>SKESA: strategic k-mer extension for scrupulous assemblies.</title>
        <authorList>
            <person name="Souvorov A."/>
            <person name="Agarwala R."/>
            <person name="Lipman D.J."/>
        </authorList>
    </citation>
    <scope>NUCLEOTIDE SEQUENCE</scope>
    <source>
        <strain evidence="2">BCW_3452</strain>
    </source>
</reference>
<dbReference type="EMBL" id="DACRBY010000032">
    <property type="protein sequence ID" value="HAS8542177.1"/>
    <property type="molecule type" value="Genomic_DNA"/>
</dbReference>
<dbReference type="PANTHER" id="PTHR13696">
    <property type="entry name" value="P-LOOP CONTAINING NUCLEOSIDE TRIPHOSPHATE HYDROLASE"/>
    <property type="match status" value="1"/>
</dbReference>
<dbReference type="InterPro" id="IPR025669">
    <property type="entry name" value="AAA_dom"/>
</dbReference>
<dbReference type="CDD" id="cd02042">
    <property type="entry name" value="ParAB_family"/>
    <property type="match status" value="1"/>
</dbReference>
<evidence type="ECO:0000313" key="2">
    <source>
        <dbReference type="EMBL" id="HAS8542177.1"/>
    </source>
</evidence>
<dbReference type="Gene3D" id="3.40.50.300">
    <property type="entry name" value="P-loop containing nucleotide triphosphate hydrolases"/>
    <property type="match status" value="1"/>
</dbReference>
<sequence>MSKNPNAPLLADACDLRLDIAERIITLASNYVNPEDIPRDVFKHITYPVINELVKMFGDAIPKYFYHLGLYNGQSSSLKASEIYMSSMIQESTENKGQLSTNILSKHLFDSELFKMQQQIDEKDKEIISSLGLPVELLPLFDNQMLQDLYRSDSDSLTKLSNGIAQAAKKRFGGSNPHITLGELSDIRREFQDLLKLSVTDILPLDANGKKTPIIINVGAKKGGVGKSQVTLGLAGAFSLTASRSYKVLIIDTDSQATATHLTAVYNPDGTKKHEDKPTIFDGLIALAELRGYDREETDKAMAIVLDSVVPSNIPNVDVIQSGSTPFDTVYKASYSAKGAVKPDLLKHLINIVQDVHQYDFVLIDSRPDLHTAAVLSYAASHKQITVMRPCGEDRDAHIGYVGELACDVIPVVANNEHYTPPQMNIVFNQVGTAKANFETMFGMRYDLASLKSVMNITRTYINNDSIVTSAGTMDKNIWNIPKESISGVSQRAAAKYRAHFTQLALELEHNIYKENKALGVI</sequence>
<proteinExistence type="predicted"/>
<comment type="caution">
    <text evidence="2">The sequence shown here is derived from an EMBL/GenBank/DDBJ whole genome shotgun (WGS) entry which is preliminary data.</text>
</comment>